<comment type="caution">
    <text evidence="2">The sequence shown here is derived from an EMBL/GenBank/DDBJ whole genome shotgun (WGS) entry which is preliminary data.</text>
</comment>
<evidence type="ECO:0000313" key="2">
    <source>
        <dbReference type="EMBL" id="KAJ8364205.1"/>
    </source>
</evidence>
<protein>
    <submittedName>
        <fullName evidence="2">Uncharacterized protein</fullName>
    </submittedName>
</protein>
<organism evidence="2 3">
    <name type="scientific">Synaphobranchus kaupii</name>
    <name type="common">Kaup's arrowtooth eel</name>
    <dbReference type="NCBI Taxonomy" id="118154"/>
    <lineage>
        <taxon>Eukaryota</taxon>
        <taxon>Metazoa</taxon>
        <taxon>Chordata</taxon>
        <taxon>Craniata</taxon>
        <taxon>Vertebrata</taxon>
        <taxon>Euteleostomi</taxon>
        <taxon>Actinopterygii</taxon>
        <taxon>Neopterygii</taxon>
        <taxon>Teleostei</taxon>
        <taxon>Anguilliformes</taxon>
        <taxon>Synaphobranchidae</taxon>
        <taxon>Synaphobranchus</taxon>
    </lineage>
</organism>
<sequence length="127" mass="12960">MGSERAGESGIESTCVGPSPIGTAVTPVSSRTWVPSLTHLAFLPHNCGAPGPGAVSATVTGTQLGSRLSSGPSAPAQVETGVAAEDSVAAFRQVDREGRGTKEVIKLRVSSLRNVSVGERMKRGKGF</sequence>
<name>A0A9Q1J3D8_SYNKA</name>
<feature type="region of interest" description="Disordered" evidence="1">
    <location>
        <begin position="1"/>
        <end position="20"/>
    </location>
</feature>
<reference evidence="2" key="1">
    <citation type="journal article" date="2023" name="Science">
        <title>Genome structures resolve the early diversification of teleost fishes.</title>
        <authorList>
            <person name="Parey E."/>
            <person name="Louis A."/>
            <person name="Montfort J."/>
            <person name="Bouchez O."/>
            <person name="Roques C."/>
            <person name="Iampietro C."/>
            <person name="Lluch J."/>
            <person name="Castinel A."/>
            <person name="Donnadieu C."/>
            <person name="Desvignes T."/>
            <person name="Floi Bucao C."/>
            <person name="Jouanno E."/>
            <person name="Wen M."/>
            <person name="Mejri S."/>
            <person name="Dirks R."/>
            <person name="Jansen H."/>
            <person name="Henkel C."/>
            <person name="Chen W.J."/>
            <person name="Zahm M."/>
            <person name="Cabau C."/>
            <person name="Klopp C."/>
            <person name="Thompson A.W."/>
            <person name="Robinson-Rechavi M."/>
            <person name="Braasch I."/>
            <person name="Lecointre G."/>
            <person name="Bobe J."/>
            <person name="Postlethwait J.H."/>
            <person name="Berthelot C."/>
            <person name="Roest Crollius H."/>
            <person name="Guiguen Y."/>
        </authorList>
    </citation>
    <scope>NUCLEOTIDE SEQUENCE</scope>
    <source>
        <strain evidence="2">WJC10195</strain>
    </source>
</reference>
<proteinExistence type="predicted"/>
<keyword evidence="3" id="KW-1185">Reference proteome</keyword>
<gene>
    <name evidence="2" type="ORF">SKAU_G00130360</name>
</gene>
<dbReference type="EMBL" id="JAINUF010000004">
    <property type="protein sequence ID" value="KAJ8364205.1"/>
    <property type="molecule type" value="Genomic_DNA"/>
</dbReference>
<accession>A0A9Q1J3D8</accession>
<evidence type="ECO:0000313" key="3">
    <source>
        <dbReference type="Proteomes" id="UP001152622"/>
    </source>
</evidence>
<dbReference type="OrthoDB" id="10634919at2759"/>
<evidence type="ECO:0000256" key="1">
    <source>
        <dbReference type="SAM" id="MobiDB-lite"/>
    </source>
</evidence>
<dbReference type="AlphaFoldDB" id="A0A9Q1J3D8"/>
<dbReference type="Proteomes" id="UP001152622">
    <property type="component" value="Chromosome 4"/>
</dbReference>